<evidence type="ECO:0000259" key="3">
    <source>
        <dbReference type="Pfam" id="PF18915"/>
    </source>
</evidence>
<feature type="chain" id="PRO_5006153200" description="DUF5667 domain-containing protein" evidence="2">
    <location>
        <begin position="25"/>
        <end position="613"/>
    </location>
</feature>
<feature type="compositionally biased region" description="Basic and acidic residues" evidence="1">
    <location>
        <begin position="567"/>
        <end position="581"/>
    </location>
</feature>
<feature type="region of interest" description="Disordered" evidence="1">
    <location>
        <begin position="331"/>
        <end position="364"/>
    </location>
</feature>
<dbReference type="RefSeq" id="WP_054876599.1">
    <property type="nucleotide sequence ID" value="NZ_LKET01000051.1"/>
</dbReference>
<evidence type="ECO:0000313" key="5">
    <source>
        <dbReference type="Proteomes" id="UP000050326"/>
    </source>
</evidence>
<dbReference type="Proteomes" id="UP000050326">
    <property type="component" value="Unassembled WGS sequence"/>
</dbReference>
<feature type="compositionally biased region" description="Basic and acidic residues" evidence="1">
    <location>
        <begin position="533"/>
        <end position="544"/>
    </location>
</feature>
<feature type="signal peptide" evidence="2">
    <location>
        <begin position="1"/>
        <end position="24"/>
    </location>
</feature>
<feature type="compositionally biased region" description="Low complexity" evidence="1">
    <location>
        <begin position="155"/>
        <end position="177"/>
    </location>
</feature>
<feature type="compositionally biased region" description="Low complexity" evidence="1">
    <location>
        <begin position="115"/>
        <end position="124"/>
    </location>
</feature>
<keyword evidence="5" id="KW-1185">Reference proteome</keyword>
<organism evidence="4 5">
    <name type="scientific">Oxobacter pfennigii</name>
    <dbReference type="NCBI Taxonomy" id="36849"/>
    <lineage>
        <taxon>Bacteria</taxon>
        <taxon>Bacillati</taxon>
        <taxon>Bacillota</taxon>
        <taxon>Clostridia</taxon>
        <taxon>Eubacteriales</taxon>
        <taxon>Clostridiaceae</taxon>
        <taxon>Oxobacter</taxon>
    </lineage>
</organism>
<feature type="domain" description="DUF5667" evidence="3">
    <location>
        <begin position="35"/>
        <end position="127"/>
    </location>
</feature>
<dbReference type="AlphaFoldDB" id="A0A0P8W5F9"/>
<evidence type="ECO:0000256" key="1">
    <source>
        <dbReference type="SAM" id="MobiDB-lite"/>
    </source>
</evidence>
<comment type="caution">
    <text evidence="4">The sequence shown here is derived from an EMBL/GenBank/DDBJ whole genome shotgun (WGS) entry which is preliminary data.</text>
</comment>
<dbReference type="STRING" id="36849.OXPF_36290"/>
<proteinExistence type="predicted"/>
<feature type="compositionally biased region" description="Polar residues" evidence="1">
    <location>
        <begin position="582"/>
        <end position="594"/>
    </location>
</feature>
<dbReference type="EMBL" id="LKET01000051">
    <property type="protein sequence ID" value="KPU42861.1"/>
    <property type="molecule type" value="Genomic_DNA"/>
</dbReference>
<feature type="region of interest" description="Disordered" evidence="1">
    <location>
        <begin position="485"/>
        <end position="613"/>
    </location>
</feature>
<evidence type="ECO:0000313" key="4">
    <source>
        <dbReference type="EMBL" id="KPU42861.1"/>
    </source>
</evidence>
<gene>
    <name evidence="4" type="ORF">OXPF_36290</name>
</gene>
<feature type="region of interest" description="Disordered" evidence="1">
    <location>
        <begin position="115"/>
        <end position="191"/>
    </location>
</feature>
<feature type="compositionally biased region" description="Polar residues" evidence="1">
    <location>
        <begin position="545"/>
        <end position="558"/>
    </location>
</feature>
<name>A0A0P8W5F9_9CLOT</name>
<reference evidence="4 5" key="1">
    <citation type="submission" date="2015-09" db="EMBL/GenBank/DDBJ databases">
        <title>Genome sequence of Oxobacter pfennigii DSM 3222.</title>
        <authorList>
            <person name="Poehlein A."/>
            <person name="Bengelsdorf F.R."/>
            <person name="Schiel-Bengelsdorf B."/>
            <person name="Duerre P."/>
            <person name="Daniel R."/>
        </authorList>
    </citation>
    <scope>NUCLEOTIDE SEQUENCE [LARGE SCALE GENOMIC DNA]</scope>
    <source>
        <strain evidence="4 5">DSM 3222</strain>
    </source>
</reference>
<dbReference type="InterPro" id="IPR043725">
    <property type="entry name" value="DUF5667"/>
</dbReference>
<evidence type="ECO:0000256" key="2">
    <source>
        <dbReference type="SAM" id="SignalP"/>
    </source>
</evidence>
<protein>
    <recommendedName>
        <fullName evidence="3">DUF5667 domain-containing protein</fullName>
    </recommendedName>
</protein>
<feature type="compositionally biased region" description="Basic and acidic residues" evidence="1">
    <location>
        <begin position="353"/>
        <end position="364"/>
    </location>
</feature>
<accession>A0A0P8W5F9</accession>
<feature type="compositionally biased region" description="Basic and acidic residues" evidence="1">
    <location>
        <begin position="512"/>
        <end position="523"/>
    </location>
</feature>
<dbReference type="OrthoDB" id="1949817at2"/>
<sequence length="613" mass="66817">MKRKLSLLLTAVFLSTSVFNGASAAESGTLKAAAGITPDSMIYPVERAAEDIHLALISDLVKEAQLLTGIAGERLAEAQVMIEKGNAEKAEQVTKDYIETMNKINQTVQTAVDEASQEDAAQAEAAEKTGTEVAAANTAETDDTASQNTSADNGAAENTSAGSTAAETTAASDVTTAKAETPTVTPAEDKNETLNEILDAILEKNIELQKNSIDVLASVLEKLPENAKTEITMILVKQSIQTEAVKEFVAKKKEYIEAKKEVAESLLNLSQASKSGDEALVEAAQLSYEAATITLGNSLIAKNESWNAKKDIKDKIEAKIEEINIKITDMESSESEEITADAETPAGEDSTEETAKNTEESVEEAELKAENIKVIIISLQEEVRKKLCDQRKADYEKWMAKYSKGNKLYEYQKEQLGRWVNPYVAGYMPMMQIPQFNPYVYNPYAASNIVQPDNTDVTAAEDDKEKVKAPDLKVDIIVKDEKLAKKSTDKKNQQYGNWVAPYNPWITPASKPESKTEDNKKSNTPDLGVNVIVKDEKSAKKSTDKSNQQYGNLGTQYNPWAVPTPKAENKKEDARGKDSKADTVSAQSKSVKNSYGQQGFGYGTGGNGRNSWK</sequence>
<keyword evidence="2" id="KW-0732">Signal</keyword>
<feature type="compositionally biased region" description="Acidic residues" evidence="1">
    <location>
        <begin position="331"/>
        <end position="340"/>
    </location>
</feature>
<feature type="compositionally biased region" description="Gly residues" evidence="1">
    <location>
        <begin position="598"/>
        <end position="613"/>
    </location>
</feature>
<dbReference type="Pfam" id="PF18915">
    <property type="entry name" value="DUF5667"/>
    <property type="match status" value="1"/>
</dbReference>